<dbReference type="Proteomes" id="UP000178908">
    <property type="component" value="Unassembled WGS sequence"/>
</dbReference>
<reference evidence="1 2" key="1">
    <citation type="journal article" date="2016" name="Nat. Commun.">
        <title>Thousands of microbial genomes shed light on interconnected biogeochemical processes in an aquifer system.</title>
        <authorList>
            <person name="Anantharaman K."/>
            <person name="Brown C.T."/>
            <person name="Hug L.A."/>
            <person name="Sharon I."/>
            <person name="Castelle C.J."/>
            <person name="Probst A.J."/>
            <person name="Thomas B.C."/>
            <person name="Singh A."/>
            <person name="Wilkins M.J."/>
            <person name="Karaoz U."/>
            <person name="Brodie E.L."/>
            <person name="Williams K.H."/>
            <person name="Hubbard S.S."/>
            <person name="Banfield J.F."/>
        </authorList>
    </citation>
    <scope>NUCLEOTIDE SEQUENCE [LARGE SCALE GENOMIC DNA]</scope>
</reference>
<name>A0A1F8F495_9BACT</name>
<evidence type="ECO:0000313" key="2">
    <source>
        <dbReference type="Proteomes" id="UP000178908"/>
    </source>
</evidence>
<accession>A0A1F8F495</accession>
<dbReference type="AlphaFoldDB" id="A0A1F8F495"/>
<sequence length="105" mass="12027">MSKVRLFFGNLLIQVGQLLKGKESAKTLQVIFHFSPTFELLVDYYDSSWSPRDGAMFGKAYTFQHRVLAIHEAVEYAKNNNYDLLQVDTAERGKSPKTVEVMTIH</sequence>
<dbReference type="EMBL" id="MGJO01000059">
    <property type="protein sequence ID" value="OGN07964.1"/>
    <property type="molecule type" value="Genomic_DNA"/>
</dbReference>
<gene>
    <name evidence="1" type="ORF">A3C61_00860</name>
</gene>
<comment type="caution">
    <text evidence="1">The sequence shown here is derived from an EMBL/GenBank/DDBJ whole genome shotgun (WGS) entry which is preliminary data.</text>
</comment>
<evidence type="ECO:0000313" key="1">
    <source>
        <dbReference type="EMBL" id="OGN07964.1"/>
    </source>
</evidence>
<proteinExistence type="predicted"/>
<organism evidence="1 2">
    <name type="scientific">Candidatus Yanofskybacteria bacterium RIFCSPHIGHO2_02_FULL_39_10</name>
    <dbReference type="NCBI Taxonomy" id="1802674"/>
    <lineage>
        <taxon>Bacteria</taxon>
        <taxon>Candidatus Yanofskyibacteriota</taxon>
    </lineage>
</organism>
<protein>
    <submittedName>
        <fullName evidence="1">Uncharacterized protein</fullName>
    </submittedName>
</protein>